<evidence type="ECO:0000256" key="2">
    <source>
        <dbReference type="ARBA" id="ARBA00023015"/>
    </source>
</evidence>
<dbReference type="EMBL" id="JBEVCJ010000025">
    <property type="protein sequence ID" value="MET1256703.1"/>
    <property type="molecule type" value="Genomic_DNA"/>
</dbReference>
<feature type="domain" description="RNA polymerase sigma-70 region 2" evidence="6">
    <location>
        <begin position="58"/>
        <end position="124"/>
    </location>
</feature>
<accession>A0ABV2BY16</accession>
<dbReference type="Gene3D" id="1.10.10.10">
    <property type="entry name" value="Winged helix-like DNA-binding domain superfamily/Winged helix DNA-binding domain"/>
    <property type="match status" value="1"/>
</dbReference>
<comment type="similarity">
    <text evidence="1">Belongs to the sigma-70 factor family. ECF subfamily.</text>
</comment>
<dbReference type="InterPro" id="IPR013325">
    <property type="entry name" value="RNA_pol_sigma_r2"/>
</dbReference>
<dbReference type="PANTHER" id="PTHR43133">
    <property type="entry name" value="RNA POLYMERASE ECF-TYPE SIGMA FACTO"/>
    <property type="match status" value="1"/>
</dbReference>
<keyword evidence="5" id="KW-0804">Transcription</keyword>
<dbReference type="Pfam" id="PF08281">
    <property type="entry name" value="Sigma70_r4_2"/>
    <property type="match status" value="1"/>
</dbReference>
<evidence type="ECO:0000259" key="6">
    <source>
        <dbReference type="Pfam" id="PF04542"/>
    </source>
</evidence>
<dbReference type="Pfam" id="PF04542">
    <property type="entry name" value="Sigma70_r2"/>
    <property type="match status" value="1"/>
</dbReference>
<dbReference type="PANTHER" id="PTHR43133:SF8">
    <property type="entry name" value="RNA POLYMERASE SIGMA FACTOR HI_1459-RELATED"/>
    <property type="match status" value="1"/>
</dbReference>
<comment type="caution">
    <text evidence="8">The sequence shown here is derived from an EMBL/GenBank/DDBJ whole genome shotgun (WGS) entry which is preliminary data.</text>
</comment>
<dbReference type="InterPro" id="IPR013249">
    <property type="entry name" value="RNA_pol_sigma70_r4_t2"/>
</dbReference>
<keyword evidence="4" id="KW-0238">DNA-binding</keyword>
<dbReference type="InterPro" id="IPR036388">
    <property type="entry name" value="WH-like_DNA-bd_sf"/>
</dbReference>
<name>A0ABV2BY16_9GAMM</name>
<dbReference type="NCBIfam" id="TIGR02937">
    <property type="entry name" value="sigma70-ECF"/>
    <property type="match status" value="1"/>
</dbReference>
<evidence type="ECO:0000313" key="8">
    <source>
        <dbReference type="EMBL" id="MET1256703.1"/>
    </source>
</evidence>
<protein>
    <submittedName>
        <fullName evidence="8">Sigma-70 family RNA polymerase sigma factor</fullName>
    </submittedName>
</protein>
<dbReference type="SUPFAM" id="SSF88946">
    <property type="entry name" value="Sigma2 domain of RNA polymerase sigma factors"/>
    <property type="match status" value="1"/>
</dbReference>
<reference evidence="8 9" key="1">
    <citation type="submission" date="2024-06" db="EMBL/GenBank/DDBJ databases">
        <authorList>
            <person name="Li F."/>
        </authorList>
    </citation>
    <scope>NUCLEOTIDE SEQUENCE [LARGE SCALE GENOMIC DNA]</scope>
    <source>
        <strain evidence="8 9">GXAS 311</strain>
    </source>
</reference>
<keyword evidence="9" id="KW-1185">Reference proteome</keyword>
<evidence type="ECO:0000256" key="3">
    <source>
        <dbReference type="ARBA" id="ARBA00023082"/>
    </source>
</evidence>
<feature type="domain" description="RNA polymerase sigma factor 70 region 4 type 2" evidence="7">
    <location>
        <begin position="159"/>
        <end position="208"/>
    </location>
</feature>
<dbReference type="InterPro" id="IPR039425">
    <property type="entry name" value="RNA_pol_sigma-70-like"/>
</dbReference>
<evidence type="ECO:0000313" key="9">
    <source>
        <dbReference type="Proteomes" id="UP001548189"/>
    </source>
</evidence>
<evidence type="ECO:0000259" key="7">
    <source>
        <dbReference type="Pfam" id="PF08281"/>
    </source>
</evidence>
<organism evidence="8 9">
    <name type="scientific">Aliikangiella maris</name>
    <dbReference type="NCBI Taxonomy" id="3162458"/>
    <lineage>
        <taxon>Bacteria</taxon>
        <taxon>Pseudomonadati</taxon>
        <taxon>Pseudomonadota</taxon>
        <taxon>Gammaproteobacteria</taxon>
        <taxon>Oceanospirillales</taxon>
        <taxon>Pleioneaceae</taxon>
        <taxon>Aliikangiella</taxon>
    </lineage>
</organism>
<keyword evidence="3" id="KW-0731">Sigma factor</keyword>
<dbReference type="Gene3D" id="1.10.1740.10">
    <property type="match status" value="1"/>
</dbReference>
<dbReference type="InterPro" id="IPR007627">
    <property type="entry name" value="RNA_pol_sigma70_r2"/>
</dbReference>
<dbReference type="SUPFAM" id="SSF88659">
    <property type="entry name" value="Sigma3 and sigma4 domains of RNA polymerase sigma factors"/>
    <property type="match status" value="1"/>
</dbReference>
<evidence type="ECO:0000256" key="4">
    <source>
        <dbReference type="ARBA" id="ARBA00023125"/>
    </source>
</evidence>
<evidence type="ECO:0000256" key="5">
    <source>
        <dbReference type="ARBA" id="ARBA00023163"/>
    </source>
</evidence>
<sequence>MEKLNKVMLLTMDQVSEQNLVIANSDKLTFTKPMKESVTDEQLMLQYARGDILAFEQLYKKHKGGLYRFCLRQLVNSARAEECFQEIWLKVINNRINYEPKALFTTYLYRIAQNHIIDVIRKDKKLKSEIQLDESLEPLLGENSHPDFIHDLITDQIHQQLRYQIEALPIEQKTALLLKLDAGLSLDEIACVLNCGRETVKSRLRYATEKLKKLLGEFNEQAK</sequence>
<dbReference type="InterPro" id="IPR014284">
    <property type="entry name" value="RNA_pol_sigma-70_dom"/>
</dbReference>
<dbReference type="Proteomes" id="UP001548189">
    <property type="component" value="Unassembled WGS sequence"/>
</dbReference>
<gene>
    <name evidence="8" type="ORF">ABVT43_16295</name>
</gene>
<proteinExistence type="inferred from homology"/>
<evidence type="ECO:0000256" key="1">
    <source>
        <dbReference type="ARBA" id="ARBA00010641"/>
    </source>
</evidence>
<keyword evidence="2" id="KW-0805">Transcription regulation</keyword>
<dbReference type="InterPro" id="IPR013324">
    <property type="entry name" value="RNA_pol_sigma_r3/r4-like"/>
</dbReference>